<gene>
    <name evidence="6" type="ORF">CAL12_20445</name>
</gene>
<dbReference type="PANTHER" id="PTHR47506:SF7">
    <property type="entry name" value="TRANSCRIPTIONAL REGULATORY PROTEIN"/>
    <property type="match status" value="1"/>
</dbReference>
<evidence type="ECO:0000313" key="7">
    <source>
        <dbReference type="Proteomes" id="UP000194151"/>
    </source>
</evidence>
<evidence type="ECO:0000256" key="4">
    <source>
        <dbReference type="PROSITE-ProRule" id="PRU00335"/>
    </source>
</evidence>
<evidence type="ECO:0000259" key="5">
    <source>
        <dbReference type="PROSITE" id="PS50977"/>
    </source>
</evidence>
<accession>A0A1W6YPL4</accession>
<dbReference type="AlphaFoldDB" id="A0A1W6YPL4"/>
<evidence type="ECO:0000256" key="1">
    <source>
        <dbReference type="ARBA" id="ARBA00023015"/>
    </source>
</evidence>
<dbReference type="OrthoDB" id="9798857at2"/>
<dbReference type="EMBL" id="CP021108">
    <property type="protein sequence ID" value="ARP82951.1"/>
    <property type="molecule type" value="Genomic_DNA"/>
</dbReference>
<evidence type="ECO:0000313" key="6">
    <source>
        <dbReference type="EMBL" id="ARP82951.1"/>
    </source>
</evidence>
<dbReference type="PRINTS" id="PR00455">
    <property type="entry name" value="HTHTETR"/>
</dbReference>
<protein>
    <submittedName>
        <fullName evidence="6">TetR family transcriptional regulator</fullName>
    </submittedName>
</protein>
<organism evidence="6 7">
    <name type="scientific">Bordetella genomosp. 8</name>
    <dbReference type="NCBI Taxonomy" id="1416806"/>
    <lineage>
        <taxon>Bacteria</taxon>
        <taxon>Pseudomonadati</taxon>
        <taxon>Pseudomonadota</taxon>
        <taxon>Betaproteobacteria</taxon>
        <taxon>Burkholderiales</taxon>
        <taxon>Alcaligenaceae</taxon>
        <taxon>Bordetella</taxon>
    </lineage>
</organism>
<dbReference type="Gene3D" id="1.10.357.10">
    <property type="entry name" value="Tetracycline Repressor, domain 2"/>
    <property type="match status" value="1"/>
</dbReference>
<keyword evidence="1" id="KW-0805">Transcription regulation</keyword>
<dbReference type="InterPro" id="IPR001647">
    <property type="entry name" value="HTH_TetR"/>
</dbReference>
<dbReference type="GO" id="GO:0003677">
    <property type="term" value="F:DNA binding"/>
    <property type="evidence" value="ECO:0007669"/>
    <property type="project" value="UniProtKB-UniRule"/>
</dbReference>
<feature type="DNA-binding region" description="H-T-H motif" evidence="4">
    <location>
        <begin position="32"/>
        <end position="51"/>
    </location>
</feature>
<dbReference type="InterPro" id="IPR009057">
    <property type="entry name" value="Homeodomain-like_sf"/>
</dbReference>
<sequence>MKKSKAETAETHRRIVEIAAQAFKQKGIDATGVAEIMAEAGLTHGAFYRHFTSKEALVAEAAGASMDVFVQAAQSAASKGSTAFVKYLQGYLTSEFRDGVLGGCPVIQLGSELARADTSVREGIDKGLQQLIDIAVNLSEDKSRAYAQDDAIFTLSALIGAITMSRLMEDPKLSKHVLEVTNHRLLKQSSKSGSAKASR</sequence>
<name>A0A1W6YPL4_9BORD</name>
<dbReference type="InterPro" id="IPR036271">
    <property type="entry name" value="Tet_transcr_reg_TetR-rel_C_sf"/>
</dbReference>
<keyword evidence="7" id="KW-1185">Reference proteome</keyword>
<proteinExistence type="predicted"/>
<dbReference type="KEGG" id="bgv:CAL12_20445"/>
<dbReference type="Proteomes" id="UP000194151">
    <property type="component" value="Chromosome"/>
</dbReference>
<dbReference type="Pfam" id="PF00440">
    <property type="entry name" value="TetR_N"/>
    <property type="match status" value="1"/>
</dbReference>
<dbReference type="PROSITE" id="PS50977">
    <property type="entry name" value="HTH_TETR_2"/>
    <property type="match status" value="1"/>
</dbReference>
<dbReference type="STRING" id="1416806.CAL12_20445"/>
<feature type="domain" description="HTH tetR-type" evidence="5">
    <location>
        <begin position="9"/>
        <end position="69"/>
    </location>
</feature>
<dbReference type="PANTHER" id="PTHR47506">
    <property type="entry name" value="TRANSCRIPTIONAL REGULATORY PROTEIN"/>
    <property type="match status" value="1"/>
</dbReference>
<keyword evidence="2 4" id="KW-0238">DNA-binding</keyword>
<evidence type="ECO:0000256" key="3">
    <source>
        <dbReference type="ARBA" id="ARBA00023163"/>
    </source>
</evidence>
<keyword evidence="3" id="KW-0804">Transcription</keyword>
<dbReference type="SUPFAM" id="SSF48498">
    <property type="entry name" value="Tetracyclin repressor-like, C-terminal domain"/>
    <property type="match status" value="1"/>
</dbReference>
<dbReference type="Gene3D" id="1.10.10.60">
    <property type="entry name" value="Homeodomain-like"/>
    <property type="match status" value="1"/>
</dbReference>
<reference evidence="6 7" key="1">
    <citation type="submission" date="2017-05" db="EMBL/GenBank/DDBJ databases">
        <title>Complete and WGS of Bordetella genogroups.</title>
        <authorList>
            <person name="Spilker T."/>
            <person name="LiPuma J."/>
        </authorList>
    </citation>
    <scope>NUCLEOTIDE SEQUENCE [LARGE SCALE GENOMIC DNA]</scope>
    <source>
        <strain evidence="6 7">AU19157</strain>
    </source>
</reference>
<dbReference type="SUPFAM" id="SSF46689">
    <property type="entry name" value="Homeodomain-like"/>
    <property type="match status" value="1"/>
</dbReference>
<dbReference type="RefSeq" id="WP_086066294.1">
    <property type="nucleotide sequence ID" value="NZ_CP021108.1"/>
</dbReference>
<evidence type="ECO:0000256" key="2">
    <source>
        <dbReference type="ARBA" id="ARBA00023125"/>
    </source>
</evidence>